<dbReference type="AlphaFoldDB" id="A0A0L7QNV9"/>
<accession>A0A0L7QNV9</accession>
<dbReference type="InterPro" id="IPR050271">
    <property type="entry name" value="UDP-glycosyltransferase"/>
</dbReference>
<dbReference type="STRING" id="597456.A0A0L7QNV9"/>
<dbReference type="PANTHER" id="PTHR48043">
    <property type="entry name" value="EG:EG0003.4 PROTEIN-RELATED"/>
    <property type="match status" value="1"/>
</dbReference>
<dbReference type="Gene3D" id="3.40.50.2000">
    <property type="entry name" value="Glycogen Phosphorylase B"/>
    <property type="match status" value="2"/>
</dbReference>
<dbReference type="OrthoDB" id="5835829at2759"/>
<feature type="chain" id="PRO_5005394671" description="UDP-glucuronosyltransferase" evidence="5">
    <location>
        <begin position="19"/>
        <end position="524"/>
    </location>
</feature>
<dbReference type="InterPro" id="IPR035595">
    <property type="entry name" value="UDP_glycos_trans_CS"/>
</dbReference>
<evidence type="ECO:0000256" key="5">
    <source>
        <dbReference type="RuleBase" id="RU362059"/>
    </source>
</evidence>
<keyword evidence="5" id="KW-0812">Transmembrane</keyword>
<comment type="similarity">
    <text evidence="1 4">Belongs to the UDP-glycosyltransferase family.</text>
</comment>
<gene>
    <name evidence="6" type="ORF">WH47_07758</name>
</gene>
<evidence type="ECO:0000313" key="7">
    <source>
        <dbReference type="Proteomes" id="UP000053825"/>
    </source>
</evidence>
<proteinExistence type="inferred from homology"/>
<keyword evidence="7" id="KW-1185">Reference proteome</keyword>
<evidence type="ECO:0000256" key="2">
    <source>
        <dbReference type="ARBA" id="ARBA00022676"/>
    </source>
</evidence>
<dbReference type="SUPFAM" id="SSF53756">
    <property type="entry name" value="UDP-Glycosyltransferase/glycogen phosphorylase"/>
    <property type="match status" value="1"/>
</dbReference>
<dbReference type="EMBL" id="KQ414851">
    <property type="protein sequence ID" value="KOC60176.1"/>
    <property type="molecule type" value="Genomic_DNA"/>
</dbReference>
<dbReference type="Proteomes" id="UP000053825">
    <property type="component" value="Unassembled WGS sequence"/>
</dbReference>
<organism evidence="6 7">
    <name type="scientific">Habropoda laboriosa</name>
    <dbReference type="NCBI Taxonomy" id="597456"/>
    <lineage>
        <taxon>Eukaryota</taxon>
        <taxon>Metazoa</taxon>
        <taxon>Ecdysozoa</taxon>
        <taxon>Arthropoda</taxon>
        <taxon>Hexapoda</taxon>
        <taxon>Insecta</taxon>
        <taxon>Pterygota</taxon>
        <taxon>Neoptera</taxon>
        <taxon>Endopterygota</taxon>
        <taxon>Hymenoptera</taxon>
        <taxon>Apocrita</taxon>
        <taxon>Aculeata</taxon>
        <taxon>Apoidea</taxon>
        <taxon>Anthophila</taxon>
        <taxon>Apidae</taxon>
        <taxon>Habropoda</taxon>
    </lineage>
</organism>
<keyword evidence="5" id="KW-0472">Membrane</keyword>
<dbReference type="PROSITE" id="PS00375">
    <property type="entry name" value="UDPGT"/>
    <property type="match status" value="1"/>
</dbReference>
<evidence type="ECO:0000313" key="6">
    <source>
        <dbReference type="EMBL" id="KOC60176.1"/>
    </source>
</evidence>
<evidence type="ECO:0000256" key="1">
    <source>
        <dbReference type="ARBA" id="ARBA00009995"/>
    </source>
</evidence>
<name>A0A0L7QNV9_9HYME</name>
<dbReference type="CDD" id="cd03784">
    <property type="entry name" value="GT1_Gtf-like"/>
    <property type="match status" value="1"/>
</dbReference>
<keyword evidence="3 4" id="KW-0808">Transferase</keyword>
<dbReference type="FunFam" id="3.40.50.2000:FF:000021">
    <property type="entry name" value="UDP-glucuronosyltransferase"/>
    <property type="match status" value="1"/>
</dbReference>
<evidence type="ECO:0000256" key="3">
    <source>
        <dbReference type="ARBA" id="ARBA00022679"/>
    </source>
</evidence>
<dbReference type="PANTHER" id="PTHR48043:SF145">
    <property type="entry name" value="FI06409P-RELATED"/>
    <property type="match status" value="1"/>
</dbReference>
<reference evidence="6 7" key="1">
    <citation type="submission" date="2015-07" db="EMBL/GenBank/DDBJ databases">
        <title>The genome of Habropoda laboriosa.</title>
        <authorList>
            <person name="Pan H."/>
            <person name="Kapheim K."/>
        </authorList>
    </citation>
    <scope>NUCLEOTIDE SEQUENCE [LARGE SCALE GENOMIC DNA]</scope>
    <source>
        <strain evidence="6">0110345459</strain>
    </source>
</reference>
<keyword evidence="5" id="KW-1133">Transmembrane helix</keyword>
<comment type="catalytic activity">
    <reaction evidence="5">
        <text>glucuronate acceptor + UDP-alpha-D-glucuronate = acceptor beta-D-glucuronoside + UDP + H(+)</text>
        <dbReference type="Rhea" id="RHEA:21032"/>
        <dbReference type="ChEBI" id="CHEBI:15378"/>
        <dbReference type="ChEBI" id="CHEBI:58052"/>
        <dbReference type="ChEBI" id="CHEBI:58223"/>
        <dbReference type="ChEBI" id="CHEBI:132367"/>
        <dbReference type="ChEBI" id="CHEBI:132368"/>
        <dbReference type="EC" id="2.4.1.17"/>
    </reaction>
</comment>
<comment type="subcellular location">
    <subcellularLocation>
        <location evidence="5">Membrane</location>
        <topology evidence="5">Single-pass membrane protein</topology>
    </subcellularLocation>
</comment>
<sequence length="524" mass="59362">MKLLSIVLLCTILSVCHGYRILGVFPFNGKSHFMMFEQLMKALAKRGHQVDVISSFPLKKPYPNYNDTIVLKAPREFMNNMTYEDVTIVFKDSPAFVVATLAGNAVCEHLNDPGIQDLIHNPPKNPPYDVIVMEIFGAHCFAILGEVLKVPVIGASSSALYPWTYDFIGNPGNYAFAPSILLSYPQNMNFWQRTYNFVYTLYNKWEFMSASSEQTELLRKYVSPDAPSVRELERKIAMILVNSHMSMNGIKESTPAFVEVGGLHVQEEGVEISPVTIILLEKWMNESTNGFIYFSFGSMVKIESFPSRHLEIFYNSLEKIAPVRVLMKIANPQELPRDLPKNVLALPWIPQVKVLKHPNVKAFITHGGLMGTQEAIHYGVPLIGIPLFADQFINIDTYVRNNIAVGLDLKTLTQEKMDEALNAVLNDPKYRDTMRKISKRFLDRPLSPADTAVYWVEYIIRHGANALRSPAMDLTWWQVELLDVCAFLLIVVLGVLYLLATVVQFMFYLTNSSQHSVPRKKKAA</sequence>
<keyword evidence="5" id="KW-0732">Signal</keyword>
<protein>
    <recommendedName>
        <fullName evidence="5">UDP-glucuronosyltransferase</fullName>
        <ecNumber evidence="5">2.4.1.17</ecNumber>
    </recommendedName>
</protein>
<keyword evidence="2 4" id="KW-0328">Glycosyltransferase</keyword>
<evidence type="ECO:0000256" key="4">
    <source>
        <dbReference type="RuleBase" id="RU003718"/>
    </source>
</evidence>
<dbReference type="Pfam" id="PF00201">
    <property type="entry name" value="UDPGT"/>
    <property type="match status" value="1"/>
</dbReference>
<dbReference type="GO" id="GO:0015020">
    <property type="term" value="F:glucuronosyltransferase activity"/>
    <property type="evidence" value="ECO:0007669"/>
    <property type="project" value="UniProtKB-EC"/>
</dbReference>
<dbReference type="EC" id="2.4.1.17" evidence="5"/>
<feature type="signal peptide" evidence="5">
    <location>
        <begin position="1"/>
        <end position="18"/>
    </location>
</feature>
<feature type="transmembrane region" description="Helical" evidence="5">
    <location>
        <begin position="486"/>
        <end position="510"/>
    </location>
</feature>
<dbReference type="InterPro" id="IPR002213">
    <property type="entry name" value="UDP_glucos_trans"/>
</dbReference>
<dbReference type="GO" id="GO:0016020">
    <property type="term" value="C:membrane"/>
    <property type="evidence" value="ECO:0007669"/>
    <property type="project" value="UniProtKB-SubCell"/>
</dbReference>